<evidence type="ECO:0000313" key="1">
    <source>
        <dbReference type="EMBL" id="ROP41617.1"/>
    </source>
</evidence>
<dbReference type="GO" id="GO:0005737">
    <property type="term" value="C:cytoplasm"/>
    <property type="evidence" value="ECO:0007669"/>
    <property type="project" value="TreeGrafter"/>
</dbReference>
<dbReference type="Gene3D" id="3.30.1780.10">
    <property type="entry name" value="ornithine cyclodeaminase, domain 1"/>
    <property type="match status" value="1"/>
</dbReference>
<dbReference type="Gene3D" id="3.40.50.720">
    <property type="entry name" value="NAD(P)-binding Rossmann-like Domain"/>
    <property type="match status" value="1"/>
</dbReference>
<dbReference type="AlphaFoldDB" id="A0A3N1HGK6"/>
<dbReference type="InterPro" id="IPR036291">
    <property type="entry name" value="NAD(P)-bd_dom_sf"/>
</dbReference>
<gene>
    <name evidence="1" type="ORF">EDD40_7053</name>
</gene>
<dbReference type="Proteomes" id="UP000268727">
    <property type="component" value="Unassembled WGS sequence"/>
</dbReference>
<dbReference type="EMBL" id="RJKM01000001">
    <property type="protein sequence ID" value="ROP41617.1"/>
    <property type="molecule type" value="Genomic_DNA"/>
</dbReference>
<sequence>MEAGERLVIFLSEEETRALVTRELAYEAALSALLEAADGGVLFPAVVGHGSSPANRFTVKSAAAARAAGVKVGSYWPGNTERGLPRHNSVILLFDQSVGRVAAVVEAGFANAYRTAAADAVAADVLARPDARSLAVFGTGPQAWHECLALARVRDLSVVHVVARDAARGARFVADLAAEGVAAVLTGPEEACRSADVIVTATTARAPLFEAGWVRPGTHVASMGSDGKGKQELPVELLASARLFCDWPAQSVAIGEFQHVPDARPTAVGDVLAGRATGRSSPDDVTVFDSSGIALQDLHLGVALLRAAGHTPPPVG</sequence>
<protein>
    <submittedName>
        <fullName evidence="1">Ornithine cyclodeaminase</fullName>
    </submittedName>
</protein>
<organism evidence="1 2">
    <name type="scientific">Saccharothrix texasensis</name>
    <dbReference type="NCBI Taxonomy" id="103734"/>
    <lineage>
        <taxon>Bacteria</taxon>
        <taxon>Bacillati</taxon>
        <taxon>Actinomycetota</taxon>
        <taxon>Actinomycetes</taxon>
        <taxon>Pseudonocardiales</taxon>
        <taxon>Pseudonocardiaceae</taxon>
        <taxon>Saccharothrix</taxon>
    </lineage>
</organism>
<dbReference type="InterPro" id="IPR023401">
    <property type="entry name" value="ODC_N"/>
</dbReference>
<dbReference type="InterPro" id="IPR003462">
    <property type="entry name" value="ODC_Mu_crystall"/>
</dbReference>
<dbReference type="SUPFAM" id="SSF51735">
    <property type="entry name" value="NAD(P)-binding Rossmann-fold domains"/>
    <property type="match status" value="1"/>
</dbReference>
<dbReference type="PANTHER" id="PTHR13812:SF19">
    <property type="entry name" value="KETIMINE REDUCTASE MU-CRYSTALLIN"/>
    <property type="match status" value="1"/>
</dbReference>
<reference evidence="1 2" key="1">
    <citation type="submission" date="2018-11" db="EMBL/GenBank/DDBJ databases">
        <title>Sequencing the genomes of 1000 actinobacteria strains.</title>
        <authorList>
            <person name="Klenk H.-P."/>
        </authorList>
    </citation>
    <scope>NUCLEOTIDE SEQUENCE [LARGE SCALE GENOMIC DNA]</scope>
    <source>
        <strain evidence="1 2">DSM 44231</strain>
    </source>
</reference>
<dbReference type="Pfam" id="PF02423">
    <property type="entry name" value="OCD_Mu_crystall"/>
    <property type="match status" value="1"/>
</dbReference>
<keyword evidence="2" id="KW-1185">Reference proteome</keyword>
<evidence type="ECO:0000313" key="2">
    <source>
        <dbReference type="Proteomes" id="UP000268727"/>
    </source>
</evidence>
<dbReference type="PANTHER" id="PTHR13812">
    <property type="entry name" value="KETIMINE REDUCTASE MU-CRYSTALLIN"/>
    <property type="match status" value="1"/>
</dbReference>
<proteinExistence type="predicted"/>
<accession>A0A3N1HGK6</accession>
<comment type="caution">
    <text evidence="1">The sequence shown here is derived from an EMBL/GenBank/DDBJ whole genome shotgun (WGS) entry which is preliminary data.</text>
</comment>
<name>A0A3N1HGK6_9PSEU</name>
<dbReference type="PIRSF" id="PIRSF001439">
    <property type="entry name" value="CryM"/>
    <property type="match status" value="1"/>
</dbReference>